<feature type="domain" description="Ricin B lectin" evidence="3">
    <location>
        <begin position="141"/>
        <end position="257"/>
    </location>
</feature>
<dbReference type="CDD" id="cd23462">
    <property type="entry name" value="beta-trefoil_Ricin_Pgant9-like"/>
    <property type="match status" value="1"/>
</dbReference>
<proteinExistence type="predicted"/>
<dbReference type="PROSITE" id="PS50231">
    <property type="entry name" value="RICIN_B_LECTIN"/>
    <property type="match status" value="1"/>
</dbReference>
<dbReference type="GO" id="GO:0004653">
    <property type="term" value="F:polypeptide N-acetylgalactosaminyltransferase activity"/>
    <property type="evidence" value="ECO:0007669"/>
    <property type="project" value="TreeGrafter"/>
</dbReference>
<keyword evidence="2" id="KW-1015">Disulfide bond</keyword>
<accession>A0A183AH83</accession>
<gene>
    <name evidence="4" type="ORF">ECPE_LOCUS6318</name>
</gene>
<evidence type="ECO:0000313" key="5">
    <source>
        <dbReference type="Proteomes" id="UP000272942"/>
    </source>
</evidence>
<dbReference type="Proteomes" id="UP000272942">
    <property type="component" value="Unassembled WGS sequence"/>
</dbReference>
<evidence type="ECO:0000259" key="3">
    <source>
        <dbReference type="SMART" id="SM00458"/>
    </source>
</evidence>
<dbReference type="SUPFAM" id="SSF50370">
    <property type="entry name" value="Ricin B-like lectins"/>
    <property type="match status" value="1"/>
</dbReference>
<dbReference type="GO" id="GO:0005794">
    <property type="term" value="C:Golgi apparatus"/>
    <property type="evidence" value="ECO:0007669"/>
    <property type="project" value="TreeGrafter"/>
</dbReference>
<dbReference type="Gene3D" id="3.90.550.10">
    <property type="entry name" value="Spore Coat Polysaccharide Biosynthesis Protein SpsA, Chain A"/>
    <property type="match status" value="1"/>
</dbReference>
<organism evidence="6">
    <name type="scientific">Echinostoma caproni</name>
    <dbReference type="NCBI Taxonomy" id="27848"/>
    <lineage>
        <taxon>Eukaryota</taxon>
        <taxon>Metazoa</taxon>
        <taxon>Spiralia</taxon>
        <taxon>Lophotrochozoa</taxon>
        <taxon>Platyhelminthes</taxon>
        <taxon>Trematoda</taxon>
        <taxon>Digenea</taxon>
        <taxon>Plagiorchiida</taxon>
        <taxon>Echinostomata</taxon>
        <taxon>Echinostomatoidea</taxon>
        <taxon>Echinostomatidae</taxon>
        <taxon>Echinostoma</taxon>
    </lineage>
</organism>
<dbReference type="OrthoDB" id="6119243at2759"/>
<dbReference type="SUPFAM" id="SSF53448">
    <property type="entry name" value="Nucleotide-diphospho-sugar transferases"/>
    <property type="match status" value="1"/>
</dbReference>
<reference evidence="6" key="1">
    <citation type="submission" date="2016-06" db="UniProtKB">
        <authorList>
            <consortium name="WormBaseParasite"/>
        </authorList>
    </citation>
    <scope>IDENTIFICATION</scope>
</reference>
<dbReference type="PANTHER" id="PTHR11675:SF131">
    <property type="entry name" value="POLYPEPTIDE N-ACETYLGALACTOSAMINYLTRANSFERASE 9-RELATED"/>
    <property type="match status" value="1"/>
</dbReference>
<evidence type="ECO:0000256" key="1">
    <source>
        <dbReference type="ARBA" id="ARBA00022734"/>
    </source>
</evidence>
<dbReference type="InterPro" id="IPR035992">
    <property type="entry name" value="Ricin_B-like_lectins"/>
</dbReference>
<dbReference type="WBParaSite" id="ECPE_0000633101-mRNA-1">
    <property type="protein sequence ID" value="ECPE_0000633101-mRNA-1"/>
    <property type="gene ID" value="ECPE_0000633101"/>
</dbReference>
<sequence length="269" mass="31058">MAGGLFSIDRNFFSRLGEYDPGMEVWGGENLELSFKTWMCGGTLETVVCSHVGHLFRARSPYKWVSNFTNPLRRNSVRLAEVWMDEYKSYYYELINHDLGNYGDLSERKAIRERLRCQNFQWYLDTVYPELFLPSRALASGDIESFVAEVCLDAPTDAKDQSNVVRTLGCHRKRGNQFWLMSQAGEIRREDRCFDSGVRPKSLGLFDCHGQGGNQHFTYGEDNTIRNADSCVEYDDRDKPVLLKPCDGSMRQKWKFARKPYTPSAFSRS</sequence>
<dbReference type="Gene3D" id="2.80.10.50">
    <property type="match status" value="2"/>
</dbReference>
<keyword evidence="5" id="KW-1185">Reference proteome</keyword>
<dbReference type="GO" id="GO:0006493">
    <property type="term" value="P:protein O-linked glycosylation"/>
    <property type="evidence" value="ECO:0007669"/>
    <property type="project" value="TreeGrafter"/>
</dbReference>
<dbReference type="SMART" id="SM00458">
    <property type="entry name" value="RICIN"/>
    <property type="match status" value="1"/>
</dbReference>
<evidence type="ECO:0000256" key="2">
    <source>
        <dbReference type="ARBA" id="ARBA00023157"/>
    </source>
</evidence>
<name>A0A183AH83_9TREM</name>
<dbReference type="InterPro" id="IPR029044">
    <property type="entry name" value="Nucleotide-diphossugar_trans"/>
</dbReference>
<dbReference type="Pfam" id="PF00652">
    <property type="entry name" value="Ricin_B_lectin"/>
    <property type="match status" value="1"/>
</dbReference>
<dbReference type="InterPro" id="IPR000772">
    <property type="entry name" value="Ricin_B_lectin"/>
</dbReference>
<reference evidence="4 5" key="2">
    <citation type="submission" date="2018-11" db="EMBL/GenBank/DDBJ databases">
        <authorList>
            <consortium name="Pathogen Informatics"/>
        </authorList>
    </citation>
    <scope>NUCLEOTIDE SEQUENCE [LARGE SCALE GENOMIC DNA]</scope>
    <source>
        <strain evidence="4 5">Egypt</strain>
    </source>
</reference>
<dbReference type="GO" id="GO:0030246">
    <property type="term" value="F:carbohydrate binding"/>
    <property type="evidence" value="ECO:0007669"/>
    <property type="project" value="UniProtKB-KW"/>
</dbReference>
<evidence type="ECO:0000313" key="4">
    <source>
        <dbReference type="EMBL" id="VDP78055.1"/>
    </source>
</evidence>
<keyword evidence="1" id="KW-0430">Lectin</keyword>
<dbReference type="AlphaFoldDB" id="A0A183AH83"/>
<evidence type="ECO:0000313" key="6">
    <source>
        <dbReference type="WBParaSite" id="ECPE_0000633101-mRNA-1"/>
    </source>
</evidence>
<dbReference type="PANTHER" id="PTHR11675">
    <property type="entry name" value="N-ACETYLGALACTOSAMINYLTRANSFERASE"/>
    <property type="match status" value="1"/>
</dbReference>
<dbReference type="EMBL" id="UZAN01043313">
    <property type="protein sequence ID" value="VDP78055.1"/>
    <property type="molecule type" value="Genomic_DNA"/>
</dbReference>
<protein>
    <submittedName>
        <fullName evidence="6">Ricin B-type lectin domain-containing protein</fullName>
    </submittedName>
</protein>